<name>A0ABU3P8Z4_9BURK</name>
<organism evidence="4 5">
    <name type="scientific">Roseateles aquae</name>
    <dbReference type="NCBI Taxonomy" id="3077235"/>
    <lineage>
        <taxon>Bacteria</taxon>
        <taxon>Pseudomonadati</taxon>
        <taxon>Pseudomonadota</taxon>
        <taxon>Betaproteobacteria</taxon>
        <taxon>Burkholderiales</taxon>
        <taxon>Sphaerotilaceae</taxon>
        <taxon>Roseateles</taxon>
    </lineage>
</organism>
<dbReference type="Pfam" id="PF00015">
    <property type="entry name" value="MCPsignal"/>
    <property type="match status" value="1"/>
</dbReference>
<protein>
    <recommendedName>
        <fullName evidence="3">Methyl-accepting transducer domain-containing protein</fullName>
    </recommendedName>
</protein>
<dbReference type="SUPFAM" id="SSF58104">
    <property type="entry name" value="Methyl-accepting chemotaxis protein (MCP) signaling domain"/>
    <property type="match status" value="1"/>
</dbReference>
<gene>
    <name evidence="4" type="ORF">RQP53_05310</name>
</gene>
<dbReference type="Proteomes" id="UP001246372">
    <property type="component" value="Unassembled WGS sequence"/>
</dbReference>
<keyword evidence="5" id="KW-1185">Reference proteome</keyword>
<sequence length="133" mass="14302">MAARLVLIDPCPCPAEVPELAPCREQSAREIKTLTTVSVNKVERGSQLVQEAGRTIGEVVQSMQRVARIATDFSQSTSTQALTLGEIGQAVTQLGKMTQQNASLVEQSAAAAESRRDLTTQLVTAVFSFRLRG</sequence>
<reference evidence="4" key="1">
    <citation type="submission" date="2023-09" db="EMBL/GenBank/DDBJ databases">
        <title>Paucibacter sp. APW11 Genome sequencing and assembly.</title>
        <authorList>
            <person name="Kim I."/>
        </authorList>
    </citation>
    <scope>NUCLEOTIDE SEQUENCE</scope>
    <source>
        <strain evidence="4">APW11</strain>
    </source>
</reference>
<dbReference type="InterPro" id="IPR004089">
    <property type="entry name" value="MCPsignal_dom"/>
</dbReference>
<dbReference type="EMBL" id="JAVXZY010000001">
    <property type="protein sequence ID" value="MDT8998685.1"/>
    <property type="molecule type" value="Genomic_DNA"/>
</dbReference>
<dbReference type="PANTHER" id="PTHR43531">
    <property type="entry name" value="PROTEIN ICFG"/>
    <property type="match status" value="1"/>
</dbReference>
<accession>A0ABU3P8Z4</accession>
<dbReference type="InterPro" id="IPR051310">
    <property type="entry name" value="MCP_chemotaxis"/>
</dbReference>
<feature type="domain" description="Methyl-accepting transducer" evidence="3">
    <location>
        <begin position="16"/>
        <end position="97"/>
    </location>
</feature>
<evidence type="ECO:0000256" key="1">
    <source>
        <dbReference type="ARBA" id="ARBA00022481"/>
    </source>
</evidence>
<evidence type="ECO:0000313" key="4">
    <source>
        <dbReference type="EMBL" id="MDT8998685.1"/>
    </source>
</evidence>
<evidence type="ECO:0000259" key="3">
    <source>
        <dbReference type="Pfam" id="PF00015"/>
    </source>
</evidence>
<dbReference type="Gene3D" id="1.10.287.950">
    <property type="entry name" value="Methyl-accepting chemotaxis protein"/>
    <property type="match status" value="1"/>
</dbReference>
<comment type="caution">
    <text evidence="4">The sequence shown here is derived from an EMBL/GenBank/DDBJ whole genome shotgun (WGS) entry which is preliminary data.</text>
</comment>
<evidence type="ECO:0000313" key="5">
    <source>
        <dbReference type="Proteomes" id="UP001246372"/>
    </source>
</evidence>
<proteinExistence type="inferred from homology"/>
<dbReference type="RefSeq" id="WP_315649158.1">
    <property type="nucleotide sequence ID" value="NZ_JAVXZY010000001.1"/>
</dbReference>
<comment type="similarity">
    <text evidence="2">Belongs to the methyl-accepting chemotaxis (MCP) protein family.</text>
</comment>
<evidence type="ECO:0000256" key="2">
    <source>
        <dbReference type="ARBA" id="ARBA00029447"/>
    </source>
</evidence>
<keyword evidence="1" id="KW-0488">Methylation</keyword>
<dbReference type="PANTHER" id="PTHR43531:SF14">
    <property type="entry name" value="METHYL-ACCEPTING CHEMOTAXIS PROTEIN I-RELATED"/>
    <property type="match status" value="1"/>
</dbReference>